<accession>A0A654D206</accession>
<evidence type="ECO:0000313" key="3">
    <source>
        <dbReference type="Proteomes" id="UP000432350"/>
    </source>
</evidence>
<feature type="chain" id="PRO_5024941255" evidence="1">
    <location>
        <begin position="22"/>
        <end position="178"/>
    </location>
</feature>
<sequence length="178" mass="20575">MFHLKFFIFTILFLSSLSSLAQEYILDLSNNLLGKSKKEVLAYMKALGYPKPKKDSYGSGLNYYSDSSDGIHMGFKGEKLIDISNFFYFESFDKSSYKLKDIIKEVSANKGDPRYYFGLTGIVPSETFALSDLKVNLLMRDDPNTHVYFWLLDNRTVYLSQNFGKTVKFSVELNPYYR</sequence>
<organism evidence="2 3">
    <name type="scientific">Sphingobacterium multivorum</name>
    <dbReference type="NCBI Taxonomy" id="28454"/>
    <lineage>
        <taxon>Bacteria</taxon>
        <taxon>Pseudomonadati</taxon>
        <taxon>Bacteroidota</taxon>
        <taxon>Sphingobacteriia</taxon>
        <taxon>Sphingobacteriales</taxon>
        <taxon>Sphingobacteriaceae</taxon>
        <taxon>Sphingobacterium</taxon>
    </lineage>
</organism>
<dbReference type="RefSeq" id="WP_159332879.1">
    <property type="nucleotide sequence ID" value="NZ_LR733857.1"/>
</dbReference>
<evidence type="ECO:0000313" key="2">
    <source>
        <dbReference type="EMBL" id="VXC99687.1"/>
    </source>
</evidence>
<keyword evidence="1" id="KW-0732">Signal</keyword>
<gene>
    <name evidence="2" type="ORF">SPHINGO8BC_51489</name>
</gene>
<name>A0A654D206_SPHMU</name>
<feature type="signal peptide" evidence="1">
    <location>
        <begin position="1"/>
        <end position="21"/>
    </location>
</feature>
<proteinExistence type="predicted"/>
<protein>
    <submittedName>
        <fullName evidence="2">Uncharacterized protein</fullName>
    </submittedName>
</protein>
<dbReference type="AlphaFoldDB" id="A0A654D206"/>
<reference evidence="2 3" key="1">
    <citation type="submission" date="2019-10" db="EMBL/GenBank/DDBJ databases">
        <authorList>
            <person name="Karimi E."/>
        </authorList>
    </citation>
    <scope>NUCLEOTIDE SEQUENCE [LARGE SCALE GENOMIC DNA]</scope>
    <source>
        <strain evidence="2">Sphingobacterium sp. 8BC</strain>
    </source>
</reference>
<dbReference type="EMBL" id="CABWMV010000024">
    <property type="protein sequence ID" value="VXC99687.1"/>
    <property type="molecule type" value="Genomic_DNA"/>
</dbReference>
<dbReference type="Proteomes" id="UP000432350">
    <property type="component" value="Unassembled WGS sequence"/>
</dbReference>
<evidence type="ECO:0000256" key="1">
    <source>
        <dbReference type="SAM" id="SignalP"/>
    </source>
</evidence>